<sequence length="357" mass="40268">MSDPEAVQLLKSIGSAVDESALRSLRDHVNDRMEAIRSDLPVEQFYNELNEAYDAIIKRAISLAEAHLARMGMGSPPVPYAYLLFGSGGRQEQTLSSDQDSGLVYADIESLEQAEAGRRYFTELSKQIVIQLELLGFPRCEGNVLSDNPSWGMPLSQWREQINGWFEEPAWEAVRYLLIVADGRCVYGEYALSEQLKDIFFNDVRNHPIITTRMLENTMRHKVLLGVFGQLLKEQYGEDAGSLDLKYGAYIPMVNAVRLMAILQGVRETKTIGRIQALLAAGVISSEEAESITNAFRLFLRLRLMTTEKHENGLYTNNGMLAVGKLSKEWIEELKSGLKVGKKLQRRVFKHTSGKFR</sequence>
<dbReference type="Pfam" id="PF10335">
    <property type="entry name" value="DUF294_C"/>
    <property type="match status" value="1"/>
</dbReference>
<evidence type="ECO:0000259" key="2">
    <source>
        <dbReference type="Pfam" id="PF10335"/>
    </source>
</evidence>
<dbReference type="Gene3D" id="3.30.460.10">
    <property type="entry name" value="Beta Polymerase, domain 2"/>
    <property type="match status" value="1"/>
</dbReference>
<organism evidence="3 4">
    <name type="scientific">Paenibacillus curdlanolyticus YK9</name>
    <dbReference type="NCBI Taxonomy" id="717606"/>
    <lineage>
        <taxon>Bacteria</taxon>
        <taxon>Bacillati</taxon>
        <taxon>Bacillota</taxon>
        <taxon>Bacilli</taxon>
        <taxon>Bacillales</taxon>
        <taxon>Paenibacillaceae</taxon>
        <taxon>Paenibacillus</taxon>
    </lineage>
</organism>
<evidence type="ECO:0000313" key="3">
    <source>
        <dbReference type="EMBL" id="EFM12667.1"/>
    </source>
</evidence>
<dbReference type="Proteomes" id="UP000005387">
    <property type="component" value="Unassembled WGS sequence"/>
</dbReference>
<keyword evidence="4" id="KW-1185">Reference proteome</keyword>
<feature type="domain" description="Protein-PII uridylyltransferase N-terminal" evidence="1">
    <location>
        <begin position="36"/>
        <end position="170"/>
    </location>
</feature>
<dbReference type="InterPro" id="IPR018821">
    <property type="entry name" value="DUF294_put_nucleoTrafse_sb-bd"/>
</dbReference>
<protein>
    <recommendedName>
        <fullName evidence="5">CBS domain-containing protein</fullName>
    </recommendedName>
</protein>
<evidence type="ECO:0000313" key="4">
    <source>
        <dbReference type="Proteomes" id="UP000005387"/>
    </source>
</evidence>
<dbReference type="Pfam" id="PF03445">
    <property type="entry name" value="DUF294"/>
    <property type="match status" value="1"/>
</dbReference>
<evidence type="ECO:0000259" key="1">
    <source>
        <dbReference type="Pfam" id="PF03445"/>
    </source>
</evidence>
<dbReference type="EMBL" id="AEDD01000001">
    <property type="protein sequence ID" value="EFM12667.1"/>
    <property type="molecule type" value="Genomic_DNA"/>
</dbReference>
<reference evidence="3 4" key="1">
    <citation type="submission" date="2010-07" db="EMBL/GenBank/DDBJ databases">
        <title>The draft genome of Paenibacillus curdlanolyticus YK9.</title>
        <authorList>
            <consortium name="US DOE Joint Genome Institute (JGI-PGF)"/>
            <person name="Lucas S."/>
            <person name="Copeland A."/>
            <person name="Lapidus A."/>
            <person name="Cheng J.-F."/>
            <person name="Bruce D."/>
            <person name="Goodwin L."/>
            <person name="Pitluck S."/>
            <person name="Land M.L."/>
            <person name="Hauser L."/>
            <person name="Chang Y.-J."/>
            <person name="Jeffries C."/>
            <person name="Anderson I.J."/>
            <person name="Johnson E."/>
            <person name="Loganathan U."/>
            <person name="Mulhopadhyay B."/>
            <person name="Kyrpides N."/>
            <person name="Woyke T.J."/>
        </authorList>
    </citation>
    <scope>NUCLEOTIDE SEQUENCE [LARGE SCALE GENOMIC DNA]</scope>
    <source>
        <strain evidence="3 4">YK9</strain>
    </source>
</reference>
<accession>E0I303</accession>
<evidence type="ECO:0008006" key="5">
    <source>
        <dbReference type="Google" id="ProtNLM"/>
    </source>
</evidence>
<dbReference type="AlphaFoldDB" id="E0I303"/>
<dbReference type="GO" id="GO:0008773">
    <property type="term" value="F:[protein-PII] uridylyltransferase activity"/>
    <property type="evidence" value="ECO:0007669"/>
    <property type="project" value="InterPro"/>
</dbReference>
<feature type="domain" description="DUF294" evidence="2">
    <location>
        <begin position="210"/>
        <end position="350"/>
    </location>
</feature>
<gene>
    <name evidence="3" type="ORF">PaecuDRAFT_0178</name>
</gene>
<dbReference type="OrthoDB" id="9810963at2"/>
<dbReference type="eggNOG" id="COG2905">
    <property type="taxonomic scope" value="Bacteria"/>
</dbReference>
<proteinExistence type="predicted"/>
<dbReference type="InterPro" id="IPR043519">
    <property type="entry name" value="NT_sf"/>
</dbReference>
<dbReference type="STRING" id="717606.PaecuDRAFT_0178"/>
<name>E0I303_9BACL</name>
<dbReference type="InterPro" id="IPR005105">
    <property type="entry name" value="GlnD_Uridyltrans_N"/>
</dbReference>
<dbReference type="RefSeq" id="WP_006036196.1">
    <property type="nucleotide sequence ID" value="NZ_AEDD01000001.1"/>
</dbReference>